<keyword evidence="3" id="KW-1185">Reference proteome</keyword>
<name>A0A919E3P7_9PROT</name>
<gene>
    <name evidence="2" type="ORF">GCM10017044_00630</name>
</gene>
<dbReference type="AlphaFoldDB" id="A0A919E3P7"/>
<reference evidence="2" key="2">
    <citation type="submission" date="2020-09" db="EMBL/GenBank/DDBJ databases">
        <authorList>
            <person name="Sun Q."/>
            <person name="Kim S."/>
        </authorList>
    </citation>
    <scope>NUCLEOTIDE SEQUENCE</scope>
    <source>
        <strain evidence="2">KCTC 42590</strain>
    </source>
</reference>
<dbReference type="SUPFAM" id="SSF51735">
    <property type="entry name" value="NAD(P)-binding Rossmann-fold domains"/>
    <property type="match status" value="1"/>
</dbReference>
<dbReference type="Proteomes" id="UP000630923">
    <property type="component" value="Unassembled WGS sequence"/>
</dbReference>
<dbReference type="PANTHER" id="PTHR33303:SF2">
    <property type="entry name" value="COA-BINDING DOMAIN-CONTAINING PROTEIN"/>
    <property type="match status" value="1"/>
</dbReference>
<evidence type="ECO:0000313" key="3">
    <source>
        <dbReference type="Proteomes" id="UP000630923"/>
    </source>
</evidence>
<feature type="domain" description="CoA-binding" evidence="1">
    <location>
        <begin position="9"/>
        <end position="104"/>
    </location>
</feature>
<dbReference type="RefSeq" id="WP_191249570.1">
    <property type="nucleotide sequence ID" value="NZ_BNCI01000001.1"/>
</dbReference>
<evidence type="ECO:0000259" key="1">
    <source>
        <dbReference type="SMART" id="SM00881"/>
    </source>
</evidence>
<accession>A0A919E3P7</accession>
<proteinExistence type="predicted"/>
<dbReference type="InterPro" id="IPR003781">
    <property type="entry name" value="CoA-bd"/>
</dbReference>
<dbReference type="Gene3D" id="3.40.50.720">
    <property type="entry name" value="NAD(P)-binding Rossmann-like Domain"/>
    <property type="match status" value="1"/>
</dbReference>
<reference evidence="2" key="1">
    <citation type="journal article" date="2014" name="Int. J. Syst. Evol. Microbiol.">
        <title>Complete genome sequence of Corynebacterium casei LMG S-19264T (=DSM 44701T), isolated from a smear-ripened cheese.</title>
        <authorList>
            <consortium name="US DOE Joint Genome Institute (JGI-PGF)"/>
            <person name="Walter F."/>
            <person name="Albersmeier A."/>
            <person name="Kalinowski J."/>
            <person name="Ruckert C."/>
        </authorList>
    </citation>
    <scope>NUCLEOTIDE SEQUENCE</scope>
    <source>
        <strain evidence="2">KCTC 42590</strain>
    </source>
</reference>
<dbReference type="InterPro" id="IPR036291">
    <property type="entry name" value="NAD(P)-bd_dom_sf"/>
</dbReference>
<dbReference type="PANTHER" id="PTHR33303">
    <property type="entry name" value="CYTOPLASMIC PROTEIN-RELATED"/>
    <property type="match status" value="1"/>
</dbReference>
<comment type="caution">
    <text evidence="2">The sequence shown here is derived from an EMBL/GenBank/DDBJ whole genome shotgun (WGS) entry which is preliminary data.</text>
</comment>
<sequence>MNDADIAHWLKKTKTIALVGASPNVSRPSNRVLKFLLQEGYDVYPVNPGHAGKSLHGREIFPNLHAIPKPVDMVDVFRQSDALPGIVEDSIAIGAPLVWTQLGVKNADAEHMAAKAGVTMIIDRCPAIEIPRLRRLGLF</sequence>
<dbReference type="EMBL" id="BNCI01000001">
    <property type="protein sequence ID" value="GHF10821.1"/>
    <property type="molecule type" value="Genomic_DNA"/>
</dbReference>
<organism evidence="2 3">
    <name type="scientific">Kordiimonas sediminis</name>
    <dbReference type="NCBI Taxonomy" id="1735581"/>
    <lineage>
        <taxon>Bacteria</taxon>
        <taxon>Pseudomonadati</taxon>
        <taxon>Pseudomonadota</taxon>
        <taxon>Alphaproteobacteria</taxon>
        <taxon>Kordiimonadales</taxon>
        <taxon>Kordiimonadaceae</taxon>
        <taxon>Kordiimonas</taxon>
    </lineage>
</organism>
<protein>
    <submittedName>
        <fullName evidence="2">CoA-binding protein</fullName>
    </submittedName>
</protein>
<evidence type="ECO:0000313" key="2">
    <source>
        <dbReference type="EMBL" id="GHF10821.1"/>
    </source>
</evidence>
<dbReference type="SMART" id="SM00881">
    <property type="entry name" value="CoA_binding"/>
    <property type="match status" value="1"/>
</dbReference>
<dbReference type="Pfam" id="PF13380">
    <property type="entry name" value="CoA_binding_2"/>
    <property type="match status" value="1"/>
</dbReference>